<dbReference type="Proteomes" id="UP001175271">
    <property type="component" value="Unassembled WGS sequence"/>
</dbReference>
<name>A0AA39GWI3_9BILA</name>
<gene>
    <name evidence="1" type="ORF">QR680_000968</name>
</gene>
<sequence>MVKDDGYRRMDLSPTEIAAMNVLAGACGPCRFDPRFHRPESTLKTKWIPRFTEFVRRKVNSIRFKRAKEDRSALLQE</sequence>
<protein>
    <submittedName>
        <fullName evidence="1">Uncharacterized protein</fullName>
    </submittedName>
</protein>
<dbReference type="EMBL" id="JAUCMV010000005">
    <property type="protein sequence ID" value="KAK0394853.1"/>
    <property type="molecule type" value="Genomic_DNA"/>
</dbReference>
<proteinExistence type="predicted"/>
<accession>A0AA39GWI3</accession>
<evidence type="ECO:0000313" key="1">
    <source>
        <dbReference type="EMBL" id="KAK0394853.1"/>
    </source>
</evidence>
<dbReference type="AlphaFoldDB" id="A0AA39GWI3"/>
<organism evidence="1 2">
    <name type="scientific">Steinernema hermaphroditum</name>
    <dbReference type="NCBI Taxonomy" id="289476"/>
    <lineage>
        <taxon>Eukaryota</taxon>
        <taxon>Metazoa</taxon>
        <taxon>Ecdysozoa</taxon>
        <taxon>Nematoda</taxon>
        <taxon>Chromadorea</taxon>
        <taxon>Rhabditida</taxon>
        <taxon>Tylenchina</taxon>
        <taxon>Panagrolaimomorpha</taxon>
        <taxon>Strongyloidoidea</taxon>
        <taxon>Steinernematidae</taxon>
        <taxon>Steinernema</taxon>
    </lineage>
</organism>
<dbReference type="PROSITE" id="PS51257">
    <property type="entry name" value="PROKAR_LIPOPROTEIN"/>
    <property type="match status" value="1"/>
</dbReference>
<comment type="caution">
    <text evidence="1">The sequence shown here is derived from an EMBL/GenBank/DDBJ whole genome shotgun (WGS) entry which is preliminary data.</text>
</comment>
<reference evidence="1" key="1">
    <citation type="submission" date="2023-06" db="EMBL/GenBank/DDBJ databases">
        <title>Genomic analysis of the entomopathogenic nematode Steinernema hermaphroditum.</title>
        <authorList>
            <person name="Schwarz E.M."/>
            <person name="Heppert J.K."/>
            <person name="Baniya A."/>
            <person name="Schwartz H.T."/>
            <person name="Tan C.-H."/>
            <person name="Antoshechkin I."/>
            <person name="Sternberg P.W."/>
            <person name="Goodrich-Blair H."/>
            <person name="Dillman A.R."/>
        </authorList>
    </citation>
    <scope>NUCLEOTIDE SEQUENCE</scope>
    <source>
        <strain evidence="1">PS9179</strain>
        <tissue evidence="1">Whole animal</tissue>
    </source>
</reference>
<keyword evidence="2" id="KW-1185">Reference proteome</keyword>
<evidence type="ECO:0000313" key="2">
    <source>
        <dbReference type="Proteomes" id="UP001175271"/>
    </source>
</evidence>